<evidence type="ECO:0000313" key="6">
    <source>
        <dbReference type="EMBL" id="KAK3006715.1"/>
    </source>
</evidence>
<dbReference type="InterPro" id="IPR036322">
    <property type="entry name" value="WD40_repeat_dom_sf"/>
</dbReference>
<evidence type="ECO:0000256" key="5">
    <source>
        <dbReference type="SAM" id="MobiDB-lite"/>
    </source>
</evidence>
<protein>
    <submittedName>
        <fullName evidence="6">Uncharacterized protein</fullName>
    </submittedName>
</protein>
<dbReference type="PROSITE" id="PS50294">
    <property type="entry name" value="WD_REPEATS_REGION"/>
    <property type="match status" value="1"/>
</dbReference>
<dbReference type="SMART" id="SM00320">
    <property type="entry name" value="WD40"/>
    <property type="match status" value="6"/>
</dbReference>
<dbReference type="GO" id="GO:0006364">
    <property type="term" value="P:rRNA processing"/>
    <property type="evidence" value="ECO:0007669"/>
    <property type="project" value="InterPro"/>
</dbReference>
<dbReference type="AlphaFoldDB" id="A0AA88VDN6"/>
<dbReference type="PROSITE" id="PS00678">
    <property type="entry name" value="WD_REPEATS_1"/>
    <property type="match status" value="1"/>
</dbReference>
<dbReference type="GO" id="GO:0005634">
    <property type="term" value="C:nucleus"/>
    <property type="evidence" value="ECO:0007669"/>
    <property type="project" value="TreeGrafter"/>
</dbReference>
<feature type="repeat" description="WD" evidence="4">
    <location>
        <begin position="217"/>
        <end position="259"/>
    </location>
</feature>
<dbReference type="FunFam" id="2.130.10.10:FF:000485">
    <property type="entry name" value="Putative WD repeat-containing protein C17D11.16"/>
    <property type="match status" value="1"/>
</dbReference>
<evidence type="ECO:0000256" key="2">
    <source>
        <dbReference type="ARBA" id="ARBA00022574"/>
    </source>
</evidence>
<keyword evidence="3" id="KW-0677">Repeat</keyword>
<evidence type="ECO:0000256" key="4">
    <source>
        <dbReference type="PROSITE-ProRule" id="PRU00221"/>
    </source>
</evidence>
<dbReference type="InterPro" id="IPR019775">
    <property type="entry name" value="WD40_repeat_CS"/>
</dbReference>
<feature type="compositionally biased region" description="Acidic residues" evidence="5">
    <location>
        <begin position="40"/>
        <end position="54"/>
    </location>
</feature>
<dbReference type="SUPFAM" id="SSF50978">
    <property type="entry name" value="WD40 repeat-like"/>
    <property type="match status" value="1"/>
</dbReference>
<dbReference type="InterPro" id="IPR020472">
    <property type="entry name" value="WD40_PAC1"/>
</dbReference>
<keyword evidence="7" id="KW-1185">Reference proteome</keyword>
<feature type="compositionally biased region" description="Basic and acidic residues" evidence="5">
    <location>
        <begin position="23"/>
        <end position="39"/>
    </location>
</feature>
<evidence type="ECO:0000256" key="1">
    <source>
        <dbReference type="ARBA" id="ARBA00022553"/>
    </source>
</evidence>
<sequence length="466" mass="50915">MIAAISWVPKGVSKSVPAAADPPSKDEIEEIVKSGILERDGDDESEEDDADMDVDAARQPEEVTHALVAAEALGKVPKTTTSGTNFEEIADGLRELDMDNYDEEDDGIELFSGGLGEAYYPSNELDPYLKNADDYDSEELEDMTIKAEDAVIVCASNEDDVSHLEACNRNFIAVGSMEPAIEIWDLDIMDEVQPSLVLGGIAEKKKKGKKKSIKYKKDSHTDSVLGLAWNKEYRNILASASADKSVKIWDVATGKCNITMGHHTDKARINFSILIFCPLVQAVAWNHYAPQVLLSGSFDHSVVMKDGRIPSHTGFKWLVNADVESLAWDPHTEHSFVVSLENGTVTGFDIRTAKSNSSSESTSSFTLHAHDKAVCSVSYNPMAPNVLMFPLFSLKVKLWDLSNNQPSCVASKNPKTGAIFSISFSEDCPFLLAIGGSKGKLEVWDTLSEAGVSKRYGQYSNQNKAS</sequence>
<feature type="non-terminal residue" evidence="6">
    <location>
        <position position="1"/>
    </location>
</feature>
<gene>
    <name evidence="6" type="ORF">RJ639_017812</name>
</gene>
<organism evidence="6 7">
    <name type="scientific">Escallonia herrerae</name>
    <dbReference type="NCBI Taxonomy" id="1293975"/>
    <lineage>
        <taxon>Eukaryota</taxon>
        <taxon>Viridiplantae</taxon>
        <taxon>Streptophyta</taxon>
        <taxon>Embryophyta</taxon>
        <taxon>Tracheophyta</taxon>
        <taxon>Spermatophyta</taxon>
        <taxon>Magnoliopsida</taxon>
        <taxon>eudicotyledons</taxon>
        <taxon>Gunneridae</taxon>
        <taxon>Pentapetalae</taxon>
        <taxon>asterids</taxon>
        <taxon>campanulids</taxon>
        <taxon>Escalloniales</taxon>
        <taxon>Escalloniaceae</taxon>
        <taxon>Escallonia</taxon>
    </lineage>
</organism>
<feature type="region of interest" description="Disordered" evidence="5">
    <location>
        <begin position="1"/>
        <end position="55"/>
    </location>
</feature>
<dbReference type="InterPro" id="IPR044285">
    <property type="entry name" value="PWP1"/>
</dbReference>
<proteinExistence type="predicted"/>
<dbReference type="Proteomes" id="UP001188597">
    <property type="component" value="Unassembled WGS sequence"/>
</dbReference>
<name>A0AA88VDN6_9ASTE</name>
<dbReference type="PRINTS" id="PR00320">
    <property type="entry name" value="GPROTEINBRPT"/>
</dbReference>
<dbReference type="InterPro" id="IPR001680">
    <property type="entry name" value="WD40_rpt"/>
</dbReference>
<evidence type="ECO:0000256" key="3">
    <source>
        <dbReference type="ARBA" id="ARBA00022737"/>
    </source>
</evidence>
<dbReference type="PROSITE" id="PS50082">
    <property type="entry name" value="WD_REPEATS_2"/>
    <property type="match status" value="1"/>
</dbReference>
<reference evidence="6" key="1">
    <citation type="submission" date="2022-12" db="EMBL/GenBank/DDBJ databases">
        <title>Draft genome assemblies for two species of Escallonia (Escalloniales).</title>
        <authorList>
            <person name="Chanderbali A."/>
            <person name="Dervinis C."/>
            <person name="Anghel I."/>
            <person name="Soltis D."/>
            <person name="Soltis P."/>
            <person name="Zapata F."/>
        </authorList>
    </citation>
    <scope>NUCLEOTIDE SEQUENCE</scope>
    <source>
        <strain evidence="6">UCBG64.0493</strain>
        <tissue evidence="6">Leaf</tissue>
    </source>
</reference>
<accession>A0AA88VDN6</accession>
<dbReference type="InterPro" id="IPR015943">
    <property type="entry name" value="WD40/YVTN_repeat-like_dom_sf"/>
</dbReference>
<dbReference type="PANTHER" id="PTHR14091">
    <property type="entry name" value="PERIODIC TRYPTOPHAN PROTEIN 1"/>
    <property type="match status" value="1"/>
</dbReference>
<comment type="caution">
    <text evidence="6">The sequence shown here is derived from an EMBL/GenBank/DDBJ whole genome shotgun (WGS) entry which is preliminary data.</text>
</comment>
<dbReference type="EMBL" id="JAVXUP010001957">
    <property type="protein sequence ID" value="KAK3006715.1"/>
    <property type="molecule type" value="Genomic_DNA"/>
</dbReference>
<dbReference type="Gene3D" id="2.130.10.10">
    <property type="entry name" value="YVTN repeat-like/Quinoprotein amine dehydrogenase"/>
    <property type="match status" value="2"/>
</dbReference>
<keyword evidence="1" id="KW-0597">Phosphoprotein</keyword>
<dbReference type="Pfam" id="PF00400">
    <property type="entry name" value="WD40"/>
    <property type="match status" value="1"/>
</dbReference>
<dbReference type="PANTHER" id="PTHR14091:SF0">
    <property type="entry name" value="PERIODIC TRYPTOPHAN PROTEIN 1 HOMOLOG"/>
    <property type="match status" value="1"/>
</dbReference>
<evidence type="ECO:0000313" key="7">
    <source>
        <dbReference type="Proteomes" id="UP001188597"/>
    </source>
</evidence>
<keyword evidence="2 4" id="KW-0853">WD repeat</keyword>